<reference evidence="1" key="1">
    <citation type="journal article" date="2021" name="Proc. Natl. Acad. Sci. U.S.A.">
        <title>A Catalog of Tens of Thousands of Viruses from Human Metagenomes Reveals Hidden Associations with Chronic Diseases.</title>
        <authorList>
            <person name="Tisza M.J."/>
            <person name="Buck C.B."/>
        </authorList>
    </citation>
    <scope>NUCLEOTIDE SEQUENCE</scope>
    <source>
        <strain evidence="1">CtYA416</strain>
    </source>
</reference>
<accession>A0A8S5UTQ1</accession>
<sequence>MSILTKSRSDVRPIFDYNSFIDTDMSIYDLLKREFADSKYFIDGVFEDDPIIVKYLFLNRPLANPLSALLKVDYLGSANKLYDDLIDNYAKDIFGNIYYTDVFKLFSNLMLIETDGYHVGCIIDHPLKEEVLEHVIAGAKRPLRIHRGYENTELDECDSLYLKYADSLHRLPKKPVKKHIFICEYNFNVVYLDSGRPGVRYEYHEEFPDNLFYVSHPYAKLPDVERE</sequence>
<organism evidence="1">
    <name type="scientific">Myoviridae sp. ctYA416</name>
    <dbReference type="NCBI Taxonomy" id="2825125"/>
    <lineage>
        <taxon>Viruses</taxon>
        <taxon>Duplodnaviria</taxon>
        <taxon>Heunggongvirae</taxon>
        <taxon>Uroviricota</taxon>
        <taxon>Caudoviricetes</taxon>
    </lineage>
</organism>
<evidence type="ECO:0000313" key="1">
    <source>
        <dbReference type="EMBL" id="DAF97872.1"/>
    </source>
</evidence>
<protein>
    <submittedName>
        <fullName evidence="1">Uncharacterized protein</fullName>
    </submittedName>
</protein>
<dbReference type="EMBL" id="BK016136">
    <property type="protein sequence ID" value="DAF97872.1"/>
    <property type="molecule type" value="Genomic_DNA"/>
</dbReference>
<name>A0A8S5UTQ1_9CAUD</name>
<proteinExistence type="predicted"/>